<feature type="signal peptide" evidence="5">
    <location>
        <begin position="1"/>
        <end position="19"/>
    </location>
</feature>
<dbReference type="InterPro" id="IPR006644">
    <property type="entry name" value="Cadg"/>
</dbReference>
<dbReference type="RefSeq" id="WP_214295961.1">
    <property type="nucleotide sequence ID" value="NZ_JAHDYS010000001.1"/>
</dbReference>
<evidence type="ECO:0000256" key="3">
    <source>
        <dbReference type="ARBA" id="ARBA00023004"/>
    </source>
</evidence>
<accession>A0ABS5U3K2</accession>
<keyword evidence="3" id="KW-0408">Iron</keyword>
<dbReference type="InterPro" id="IPR015919">
    <property type="entry name" value="Cadherin-like_sf"/>
</dbReference>
<keyword evidence="2" id="KW-0479">Metal-binding</keyword>
<feature type="compositionally biased region" description="Low complexity" evidence="4">
    <location>
        <begin position="80"/>
        <end position="99"/>
    </location>
</feature>
<dbReference type="SUPFAM" id="SSF46626">
    <property type="entry name" value="Cytochrome c"/>
    <property type="match status" value="1"/>
</dbReference>
<evidence type="ECO:0000256" key="4">
    <source>
        <dbReference type="SAM" id="MobiDB-lite"/>
    </source>
</evidence>
<sequence length="427" mass="41611">MKKTTRMFLYLLTLLTVICAGCSSDHNNSPTATTGSVTADATTGTVAAGTMVSSPAGVTSMTFSSPSVLTDSTGAPVTGAITTTTSKSTSASSLPAAPPSGSSLALLLDITMSKGSTQVKNFSTPLTVVVAVPSGITSVDVYSYNGTNWVLEQAGVAVTGGNATFNITHLSMWGCFSVAPLAVTTTSPLPAGTVGTAYSQTLAATGGTGAYTWTWAAATGSALPPGLSLAETTGAISGTPTTAGTYNFSATVTDSASPAKTATQAFSIIVNPVGASLTITSASPLTAGTVGTAYSQTLAASGGTTPYNWTLAPGSSLPAGLTLNAAGVISGTPTTAGTTTTSFTVTDAAAATASKSLSITINAASLNGAALYATNCAGCHGPLATSSKRGSTAAQIQAAINGNVGGMGFLSVLTSAEVQAIATALSP</sequence>
<evidence type="ECO:0000256" key="2">
    <source>
        <dbReference type="ARBA" id="ARBA00022723"/>
    </source>
</evidence>
<dbReference type="SUPFAM" id="SSF49313">
    <property type="entry name" value="Cadherin-like"/>
    <property type="match status" value="2"/>
</dbReference>
<reference evidence="7 8" key="1">
    <citation type="submission" date="2021-05" db="EMBL/GenBank/DDBJ databases">
        <title>The draft genome of Geobacter chapellei DSM 13688.</title>
        <authorList>
            <person name="Xu Z."/>
            <person name="Masuda Y."/>
            <person name="Itoh H."/>
            <person name="Senoo K."/>
        </authorList>
    </citation>
    <scope>NUCLEOTIDE SEQUENCE [LARGE SCALE GENOMIC DNA]</scope>
    <source>
        <strain evidence="7 8">DSM 13688</strain>
    </source>
</reference>
<evidence type="ECO:0000313" key="8">
    <source>
        <dbReference type="Proteomes" id="UP000784128"/>
    </source>
</evidence>
<gene>
    <name evidence="7" type="ORF">KJB30_00455</name>
</gene>
<feature type="domain" description="Dystroglycan-type cadherin-like" evidence="6">
    <location>
        <begin position="184"/>
        <end position="277"/>
    </location>
</feature>
<comment type="caution">
    <text evidence="7">The sequence shown here is derived from an EMBL/GenBank/DDBJ whole genome shotgun (WGS) entry which is preliminary data.</text>
</comment>
<dbReference type="Proteomes" id="UP000784128">
    <property type="component" value="Unassembled WGS sequence"/>
</dbReference>
<feature type="chain" id="PRO_5045403392" evidence="5">
    <location>
        <begin position="20"/>
        <end position="427"/>
    </location>
</feature>
<dbReference type="InterPro" id="IPR036909">
    <property type="entry name" value="Cyt_c-like_dom_sf"/>
</dbReference>
<dbReference type="EMBL" id="JAHDYS010000001">
    <property type="protein sequence ID" value="MBT1070249.1"/>
    <property type="molecule type" value="Genomic_DNA"/>
</dbReference>
<dbReference type="Pfam" id="PF05345">
    <property type="entry name" value="He_PIG"/>
    <property type="match status" value="2"/>
</dbReference>
<feature type="domain" description="Dystroglycan-type cadherin-like" evidence="6">
    <location>
        <begin position="278"/>
        <end position="368"/>
    </location>
</feature>
<protein>
    <submittedName>
        <fullName evidence="7">Ig domain-containing protein</fullName>
    </submittedName>
</protein>
<feature type="region of interest" description="Disordered" evidence="4">
    <location>
        <begin position="74"/>
        <end position="99"/>
    </location>
</feature>
<dbReference type="Pfam" id="PF13442">
    <property type="entry name" value="Cytochrome_CBB3"/>
    <property type="match status" value="1"/>
</dbReference>
<dbReference type="SMART" id="SM00736">
    <property type="entry name" value="CADG"/>
    <property type="match status" value="2"/>
</dbReference>
<dbReference type="InterPro" id="IPR013783">
    <property type="entry name" value="Ig-like_fold"/>
</dbReference>
<keyword evidence="5" id="KW-0732">Signal</keyword>
<name>A0ABS5U3K2_9BACT</name>
<keyword evidence="1" id="KW-0349">Heme</keyword>
<evidence type="ECO:0000256" key="5">
    <source>
        <dbReference type="SAM" id="SignalP"/>
    </source>
</evidence>
<evidence type="ECO:0000313" key="7">
    <source>
        <dbReference type="EMBL" id="MBT1070249.1"/>
    </source>
</evidence>
<evidence type="ECO:0000259" key="6">
    <source>
        <dbReference type="SMART" id="SM00736"/>
    </source>
</evidence>
<dbReference type="InterPro" id="IPR009056">
    <property type="entry name" value="Cyt_c-like_dom"/>
</dbReference>
<keyword evidence="8" id="KW-1185">Reference proteome</keyword>
<evidence type="ECO:0000256" key="1">
    <source>
        <dbReference type="ARBA" id="ARBA00022617"/>
    </source>
</evidence>
<organism evidence="7 8">
    <name type="scientific">Pelotalea chapellei</name>
    <dbReference type="NCBI Taxonomy" id="44671"/>
    <lineage>
        <taxon>Bacteria</taxon>
        <taxon>Pseudomonadati</taxon>
        <taxon>Thermodesulfobacteriota</taxon>
        <taxon>Desulfuromonadia</taxon>
        <taxon>Geobacterales</taxon>
        <taxon>Geobacteraceae</taxon>
        <taxon>Pelotalea</taxon>
    </lineage>
</organism>
<proteinExistence type="predicted"/>
<dbReference type="Gene3D" id="2.60.40.10">
    <property type="entry name" value="Immunoglobulins"/>
    <property type="match status" value="2"/>
</dbReference>